<dbReference type="GO" id="GO:0003700">
    <property type="term" value="F:DNA-binding transcription factor activity"/>
    <property type="evidence" value="ECO:0007669"/>
    <property type="project" value="TreeGrafter"/>
</dbReference>
<dbReference type="AlphaFoldDB" id="A0A939QH38"/>
<evidence type="ECO:0000256" key="5">
    <source>
        <dbReference type="SAM" id="MobiDB-lite"/>
    </source>
</evidence>
<feature type="DNA-binding region" description="H-T-H motif" evidence="4">
    <location>
        <begin position="81"/>
        <end position="100"/>
    </location>
</feature>
<dbReference type="Pfam" id="PF16859">
    <property type="entry name" value="TetR_C_11"/>
    <property type="match status" value="1"/>
</dbReference>
<dbReference type="InterPro" id="IPR009057">
    <property type="entry name" value="Homeodomain-like_sf"/>
</dbReference>
<dbReference type="PANTHER" id="PTHR30055:SF148">
    <property type="entry name" value="TETR-FAMILY TRANSCRIPTIONAL REGULATOR"/>
    <property type="match status" value="1"/>
</dbReference>
<keyword evidence="8" id="KW-1185">Reference proteome</keyword>
<protein>
    <submittedName>
        <fullName evidence="7">TetR/AcrR family transcriptional regulator</fullName>
    </submittedName>
</protein>
<evidence type="ECO:0000256" key="2">
    <source>
        <dbReference type="ARBA" id="ARBA00023125"/>
    </source>
</evidence>
<reference evidence="7" key="1">
    <citation type="submission" date="2021-03" db="EMBL/GenBank/DDBJ databases">
        <title>Microbacterium sp. nov., a novel actinobacterium isolated from cow dung.</title>
        <authorList>
            <person name="Zhang L."/>
        </authorList>
    </citation>
    <scope>NUCLEOTIDE SEQUENCE</scope>
    <source>
        <strain evidence="7">NEAU-LLB</strain>
    </source>
</reference>
<dbReference type="Proteomes" id="UP000680132">
    <property type="component" value="Unassembled WGS sequence"/>
</dbReference>
<dbReference type="Gene3D" id="1.10.10.60">
    <property type="entry name" value="Homeodomain-like"/>
    <property type="match status" value="1"/>
</dbReference>
<dbReference type="SUPFAM" id="SSF48498">
    <property type="entry name" value="Tetracyclin repressor-like, C-terminal domain"/>
    <property type="match status" value="1"/>
</dbReference>
<keyword evidence="2 4" id="KW-0238">DNA-binding</keyword>
<comment type="caution">
    <text evidence="7">The sequence shown here is derived from an EMBL/GenBank/DDBJ whole genome shotgun (WGS) entry which is preliminary data.</text>
</comment>
<dbReference type="InterPro" id="IPR001647">
    <property type="entry name" value="HTH_TetR"/>
</dbReference>
<keyword evidence="3" id="KW-0804">Transcription</keyword>
<evidence type="ECO:0000313" key="8">
    <source>
        <dbReference type="Proteomes" id="UP000680132"/>
    </source>
</evidence>
<gene>
    <name evidence="7" type="ORF">J5V96_00190</name>
</gene>
<dbReference type="InterPro" id="IPR050109">
    <property type="entry name" value="HTH-type_TetR-like_transc_reg"/>
</dbReference>
<feature type="compositionally biased region" description="Low complexity" evidence="5">
    <location>
        <begin position="11"/>
        <end position="27"/>
    </location>
</feature>
<dbReference type="SUPFAM" id="SSF46689">
    <property type="entry name" value="Homeodomain-like"/>
    <property type="match status" value="1"/>
</dbReference>
<feature type="domain" description="HTH tetR-type" evidence="6">
    <location>
        <begin position="58"/>
        <end position="118"/>
    </location>
</feature>
<dbReference type="PROSITE" id="PS50977">
    <property type="entry name" value="HTH_TETR_2"/>
    <property type="match status" value="1"/>
</dbReference>
<keyword evidence="1" id="KW-0805">Transcription regulation</keyword>
<sequence>MSIPPRGEGCAAPARARPSARALAPSLVRIHTDPRPPRRAVSEQETPPRRGRGRRPADEVRTDVYNAVGELLLSEGMADLTFERVARIAGVSKTTLYRWWPSVGVLALDCYKHAVETRFAFPDTGDIRTDLLTQMTSFADVMTHTPGGRILAELIGASQTDPELSATYRELYSSERRALAVARLEIAQQAGQIREGVDLRVLVDQLWGAIYHRVLIPDEPVDEAFITALVDNLLGGVAPR</sequence>
<evidence type="ECO:0000256" key="4">
    <source>
        <dbReference type="PROSITE-ProRule" id="PRU00335"/>
    </source>
</evidence>
<evidence type="ECO:0000313" key="7">
    <source>
        <dbReference type="EMBL" id="MBO3661925.1"/>
    </source>
</evidence>
<dbReference type="InterPro" id="IPR036271">
    <property type="entry name" value="Tet_transcr_reg_TetR-rel_C_sf"/>
</dbReference>
<dbReference type="PANTHER" id="PTHR30055">
    <property type="entry name" value="HTH-TYPE TRANSCRIPTIONAL REGULATOR RUTR"/>
    <property type="match status" value="1"/>
</dbReference>
<feature type="region of interest" description="Disordered" evidence="5">
    <location>
        <begin position="1"/>
        <end position="58"/>
    </location>
</feature>
<proteinExistence type="predicted"/>
<dbReference type="InterPro" id="IPR011075">
    <property type="entry name" value="TetR_C"/>
</dbReference>
<dbReference type="Gene3D" id="1.10.357.10">
    <property type="entry name" value="Tetracycline Repressor, domain 2"/>
    <property type="match status" value="1"/>
</dbReference>
<name>A0A939QH38_9MICO</name>
<organism evidence="7 8">
    <name type="scientific">Microbacterium stercoris</name>
    <dbReference type="NCBI Taxonomy" id="2820289"/>
    <lineage>
        <taxon>Bacteria</taxon>
        <taxon>Bacillati</taxon>
        <taxon>Actinomycetota</taxon>
        <taxon>Actinomycetes</taxon>
        <taxon>Micrococcales</taxon>
        <taxon>Microbacteriaceae</taxon>
        <taxon>Microbacterium</taxon>
    </lineage>
</organism>
<evidence type="ECO:0000256" key="1">
    <source>
        <dbReference type="ARBA" id="ARBA00023015"/>
    </source>
</evidence>
<evidence type="ECO:0000259" key="6">
    <source>
        <dbReference type="PROSITE" id="PS50977"/>
    </source>
</evidence>
<feature type="compositionally biased region" description="Basic and acidic residues" evidence="5">
    <location>
        <begin position="30"/>
        <end position="48"/>
    </location>
</feature>
<accession>A0A939QH38</accession>
<dbReference type="EMBL" id="JAGFOA010000001">
    <property type="protein sequence ID" value="MBO3661925.1"/>
    <property type="molecule type" value="Genomic_DNA"/>
</dbReference>
<evidence type="ECO:0000256" key="3">
    <source>
        <dbReference type="ARBA" id="ARBA00023163"/>
    </source>
</evidence>
<dbReference type="GO" id="GO:0000976">
    <property type="term" value="F:transcription cis-regulatory region binding"/>
    <property type="evidence" value="ECO:0007669"/>
    <property type="project" value="TreeGrafter"/>
</dbReference>